<dbReference type="RefSeq" id="WP_227011196.1">
    <property type="nucleotide sequence ID" value="NZ_BMKI01000001.1"/>
</dbReference>
<gene>
    <name evidence="2" type="ORF">GCM10011573_00410</name>
</gene>
<evidence type="ECO:0008006" key="4">
    <source>
        <dbReference type="Google" id="ProtNLM"/>
    </source>
</evidence>
<comment type="caution">
    <text evidence="2">The sequence shown here is derived from an EMBL/GenBank/DDBJ whole genome shotgun (WGS) entry which is preliminary data.</text>
</comment>
<reference evidence="3" key="1">
    <citation type="journal article" date="2019" name="Int. J. Syst. Evol. Microbiol.">
        <title>The Global Catalogue of Microorganisms (GCM) 10K type strain sequencing project: providing services to taxonomists for standard genome sequencing and annotation.</title>
        <authorList>
            <consortium name="The Broad Institute Genomics Platform"/>
            <consortium name="The Broad Institute Genome Sequencing Center for Infectious Disease"/>
            <person name="Wu L."/>
            <person name="Ma J."/>
        </authorList>
    </citation>
    <scope>NUCLEOTIDE SEQUENCE [LARGE SCALE GENOMIC DNA]</scope>
    <source>
        <strain evidence="3">CGMCC 1.15942</strain>
    </source>
</reference>
<dbReference type="InterPro" id="IPR011335">
    <property type="entry name" value="Restrct_endonuc-II-like"/>
</dbReference>
<sequence>MRESKFQQQVIQFLKDNKVWYVKYWAGSKFTVEGIPDLLVCIDGTFHGIELKNDEYYESKLQAYNMGLINTNSGEGYILRPNKVKENKFPEFDYYQLTFDEWKERWFR</sequence>
<protein>
    <recommendedName>
        <fullName evidence="4">VRR-NUC domain-containing protein</fullName>
    </recommendedName>
</protein>
<evidence type="ECO:0000256" key="1">
    <source>
        <dbReference type="ARBA" id="ARBA00022801"/>
    </source>
</evidence>
<evidence type="ECO:0000313" key="2">
    <source>
        <dbReference type="EMBL" id="GGC74798.1"/>
    </source>
</evidence>
<dbReference type="InterPro" id="IPR011856">
    <property type="entry name" value="tRNA_endonuc-like_dom_sf"/>
</dbReference>
<keyword evidence="3" id="KW-1185">Reference proteome</keyword>
<dbReference type="Gene3D" id="3.40.1350.10">
    <property type="match status" value="1"/>
</dbReference>
<keyword evidence="1" id="KW-0378">Hydrolase</keyword>
<name>A0ABQ1NME6_9ENTE</name>
<accession>A0ABQ1NME6</accession>
<proteinExistence type="predicted"/>
<organism evidence="2 3">
    <name type="scientific">Enterococcus wangshanyuanii</name>
    <dbReference type="NCBI Taxonomy" id="2005703"/>
    <lineage>
        <taxon>Bacteria</taxon>
        <taxon>Bacillati</taxon>
        <taxon>Bacillota</taxon>
        <taxon>Bacilli</taxon>
        <taxon>Lactobacillales</taxon>
        <taxon>Enterococcaceae</taxon>
        <taxon>Enterococcus</taxon>
    </lineage>
</organism>
<dbReference type="Proteomes" id="UP000630615">
    <property type="component" value="Unassembled WGS sequence"/>
</dbReference>
<dbReference type="SUPFAM" id="SSF52980">
    <property type="entry name" value="Restriction endonuclease-like"/>
    <property type="match status" value="1"/>
</dbReference>
<evidence type="ECO:0000313" key="3">
    <source>
        <dbReference type="Proteomes" id="UP000630615"/>
    </source>
</evidence>
<dbReference type="EMBL" id="BMKI01000001">
    <property type="protein sequence ID" value="GGC74798.1"/>
    <property type="molecule type" value="Genomic_DNA"/>
</dbReference>